<dbReference type="PANTHER" id="PTHR46825:SF9">
    <property type="entry name" value="BETA-LACTAMASE-RELATED DOMAIN-CONTAINING PROTEIN"/>
    <property type="match status" value="1"/>
</dbReference>
<evidence type="ECO:0000313" key="3">
    <source>
        <dbReference type="Proteomes" id="UP000184513"/>
    </source>
</evidence>
<dbReference type="EMBL" id="FRCY01000005">
    <property type="protein sequence ID" value="SHM97882.1"/>
    <property type="molecule type" value="Genomic_DNA"/>
</dbReference>
<organism evidence="2 3">
    <name type="scientific">Cyclobacterium lianum</name>
    <dbReference type="NCBI Taxonomy" id="388280"/>
    <lineage>
        <taxon>Bacteria</taxon>
        <taxon>Pseudomonadati</taxon>
        <taxon>Bacteroidota</taxon>
        <taxon>Cytophagia</taxon>
        <taxon>Cytophagales</taxon>
        <taxon>Cyclobacteriaceae</taxon>
        <taxon>Cyclobacterium</taxon>
    </lineage>
</organism>
<dbReference type="InterPro" id="IPR001466">
    <property type="entry name" value="Beta-lactam-related"/>
</dbReference>
<evidence type="ECO:0000313" key="2">
    <source>
        <dbReference type="EMBL" id="SHM97882.1"/>
    </source>
</evidence>
<dbReference type="Gene3D" id="3.40.710.10">
    <property type="entry name" value="DD-peptidase/beta-lactamase superfamily"/>
    <property type="match status" value="1"/>
</dbReference>
<sequence length="546" mass="61081">MKFPALFFLVFSVVQLNAQTQFEDRIEALLVEVLPDATGPGLTVGVVKEGQMIYLGSRGNMNLEYKLPFNDSTMIELASVTKQFTAACIGVLVEQGKLSLNQDVRTVVPELPFYGDTIRIRHLLNHTSGIRNHNVLLDLKGFDYAHRGYTNEMIEELMFRQMGINNAPGEKMLYSNTNYVLLKLIVERVSGQSIHEFSERNLFSPMGMNNTFFIRDLEILIPNRAYSYYATDDGYRQPKSLTLCLGAGGMKSTISDLLSWSQILLDPAEDLSYLKAFLTDRDTLNNGQLLQYGRGMFNSSYRNLSTYHHSGRDLGIRTQFIVVPGQELAVVVFTNAESINAVNISYKILDLILPEAANAGTTRSTYTHSSEELHAFAGTYQELNSDLRMNIYVENDTLKTVSSMGSEASILIAAAPGRFSRADSPQVRYSFDQTAGIGDLQVDFGGAIFYFERIQLADAPDQQLEAYGGRYYSEELDVEYLIGVEDGQLFLKYPNNYLLLSEGEPGVFGANRRTRYSFRGTEESGIQSFEVAAEGTVKGIVFQKIE</sequence>
<dbReference type="OrthoDB" id="9793489at2"/>
<gene>
    <name evidence="2" type="ORF">SAMN04488057_10527</name>
</gene>
<dbReference type="SUPFAM" id="SSF56601">
    <property type="entry name" value="beta-lactamase/transpeptidase-like"/>
    <property type="match status" value="1"/>
</dbReference>
<evidence type="ECO:0000259" key="1">
    <source>
        <dbReference type="Pfam" id="PF00144"/>
    </source>
</evidence>
<dbReference type="InterPro" id="IPR012338">
    <property type="entry name" value="Beta-lactam/transpept-like"/>
</dbReference>
<dbReference type="InterPro" id="IPR050491">
    <property type="entry name" value="AmpC-like"/>
</dbReference>
<dbReference type="RefSeq" id="WP_073094286.1">
    <property type="nucleotide sequence ID" value="NZ_FRCY01000005.1"/>
</dbReference>
<protein>
    <submittedName>
        <fullName evidence="2">CubicO group peptidase, beta-lactamase class C family</fullName>
    </submittedName>
</protein>
<accession>A0A1M7N3D7</accession>
<dbReference type="AlphaFoldDB" id="A0A1M7N3D7"/>
<dbReference type="Proteomes" id="UP000184513">
    <property type="component" value="Unassembled WGS sequence"/>
</dbReference>
<dbReference type="Pfam" id="PF00144">
    <property type="entry name" value="Beta-lactamase"/>
    <property type="match status" value="1"/>
</dbReference>
<dbReference type="STRING" id="388280.SAMN04488057_10527"/>
<name>A0A1M7N3D7_9BACT</name>
<proteinExistence type="predicted"/>
<reference evidence="2 3" key="1">
    <citation type="submission" date="2016-11" db="EMBL/GenBank/DDBJ databases">
        <authorList>
            <person name="Jaros S."/>
            <person name="Januszkiewicz K."/>
            <person name="Wedrychowicz H."/>
        </authorList>
    </citation>
    <scope>NUCLEOTIDE SEQUENCE [LARGE SCALE GENOMIC DNA]</scope>
    <source>
        <strain evidence="2 3">CGMCC 1.6102</strain>
    </source>
</reference>
<keyword evidence="3" id="KW-1185">Reference proteome</keyword>
<feature type="domain" description="Beta-lactamase-related" evidence="1">
    <location>
        <begin position="39"/>
        <end position="338"/>
    </location>
</feature>
<dbReference type="PANTHER" id="PTHR46825">
    <property type="entry name" value="D-ALANYL-D-ALANINE-CARBOXYPEPTIDASE/ENDOPEPTIDASE AMPH"/>
    <property type="match status" value="1"/>
</dbReference>